<dbReference type="Proteomes" id="UP000478052">
    <property type="component" value="Unassembled WGS sequence"/>
</dbReference>
<organism evidence="1 2">
    <name type="scientific">Aphis craccivora</name>
    <name type="common">Cowpea aphid</name>
    <dbReference type="NCBI Taxonomy" id="307492"/>
    <lineage>
        <taxon>Eukaryota</taxon>
        <taxon>Metazoa</taxon>
        <taxon>Ecdysozoa</taxon>
        <taxon>Arthropoda</taxon>
        <taxon>Hexapoda</taxon>
        <taxon>Insecta</taxon>
        <taxon>Pterygota</taxon>
        <taxon>Neoptera</taxon>
        <taxon>Paraneoptera</taxon>
        <taxon>Hemiptera</taxon>
        <taxon>Sternorrhyncha</taxon>
        <taxon>Aphidomorpha</taxon>
        <taxon>Aphidoidea</taxon>
        <taxon>Aphididae</taxon>
        <taxon>Aphidini</taxon>
        <taxon>Aphis</taxon>
        <taxon>Aphis</taxon>
    </lineage>
</organism>
<keyword evidence="2" id="KW-1185">Reference proteome</keyword>
<name>A0A6G0YWU2_APHCR</name>
<protein>
    <submittedName>
        <fullName evidence="1">DDE 3 domain-containing protein</fullName>
    </submittedName>
</protein>
<accession>A0A6G0YWU2</accession>
<reference evidence="1 2" key="1">
    <citation type="submission" date="2019-08" db="EMBL/GenBank/DDBJ databases">
        <title>Whole genome of Aphis craccivora.</title>
        <authorList>
            <person name="Voronova N.V."/>
            <person name="Shulinski R.S."/>
            <person name="Bandarenka Y.V."/>
            <person name="Zhorov D.G."/>
            <person name="Warner D."/>
        </authorList>
    </citation>
    <scope>NUCLEOTIDE SEQUENCE [LARGE SCALE GENOMIC DNA]</scope>
    <source>
        <strain evidence="1">180601</strain>
        <tissue evidence="1">Whole Body</tissue>
    </source>
</reference>
<dbReference type="AlphaFoldDB" id="A0A6G0YWU2"/>
<sequence>MLAGSVVTLAAHDTRLFKLTKPFNPGTTGRAKVGQFDNARSDVRNGRSLSRRKIITPDDDCSLPLVALIHDNVFPHTAAKTKEEIQDLHWKLILTTHLDDSADNVLKRRGTQDYTVVDRFNSRAVYKLLYAEKLMELMQRYDKCSKVNGVVVEK</sequence>
<gene>
    <name evidence="1" type="ORF">FWK35_00021158</name>
</gene>
<proteinExistence type="predicted"/>
<comment type="caution">
    <text evidence="1">The sequence shown here is derived from an EMBL/GenBank/DDBJ whole genome shotgun (WGS) entry which is preliminary data.</text>
</comment>
<dbReference type="EMBL" id="VUJU01002102">
    <property type="protein sequence ID" value="KAF0762577.1"/>
    <property type="molecule type" value="Genomic_DNA"/>
</dbReference>
<evidence type="ECO:0000313" key="2">
    <source>
        <dbReference type="Proteomes" id="UP000478052"/>
    </source>
</evidence>
<evidence type="ECO:0000313" key="1">
    <source>
        <dbReference type="EMBL" id="KAF0762577.1"/>
    </source>
</evidence>